<feature type="signal peptide" evidence="2">
    <location>
        <begin position="1"/>
        <end position="25"/>
    </location>
</feature>
<dbReference type="OrthoDB" id="6107927at2759"/>
<protein>
    <submittedName>
        <fullName evidence="4">MAM and LDL-receptor class A domain-containing protein 1</fullName>
    </submittedName>
</protein>
<dbReference type="PANTHER" id="PTHR23282">
    <property type="entry name" value="APICAL ENDOSOMAL GLYCOPROTEIN PRECURSOR"/>
    <property type="match status" value="1"/>
</dbReference>
<feature type="domain" description="MAM" evidence="3">
    <location>
        <begin position="559"/>
        <end position="730"/>
    </location>
</feature>
<keyword evidence="2" id="KW-0732">Signal</keyword>
<evidence type="ECO:0000259" key="3">
    <source>
        <dbReference type="PROSITE" id="PS50060"/>
    </source>
</evidence>
<dbReference type="Pfam" id="PF00629">
    <property type="entry name" value="MAM"/>
    <property type="match status" value="6"/>
</dbReference>
<keyword evidence="1" id="KW-1133">Transmembrane helix</keyword>
<dbReference type="Gene3D" id="2.60.120.200">
    <property type="match status" value="6"/>
</dbReference>
<feature type="domain" description="MAM" evidence="3">
    <location>
        <begin position="221"/>
        <end position="377"/>
    </location>
</feature>
<evidence type="ECO:0000256" key="1">
    <source>
        <dbReference type="SAM" id="Phobius"/>
    </source>
</evidence>
<evidence type="ECO:0000256" key="2">
    <source>
        <dbReference type="SAM" id="SignalP"/>
    </source>
</evidence>
<evidence type="ECO:0000313" key="4">
    <source>
        <dbReference type="EMBL" id="OQV23677.1"/>
    </source>
</evidence>
<dbReference type="InterPro" id="IPR013320">
    <property type="entry name" value="ConA-like_dom_sf"/>
</dbReference>
<feature type="transmembrane region" description="Helical" evidence="1">
    <location>
        <begin position="1345"/>
        <end position="1369"/>
    </location>
</feature>
<feature type="domain" description="MAM" evidence="3">
    <location>
        <begin position="902"/>
        <end position="1061"/>
    </location>
</feature>
<dbReference type="SMART" id="SM00137">
    <property type="entry name" value="MAM"/>
    <property type="match status" value="4"/>
</dbReference>
<name>A0A1W0X827_HYPEX</name>
<dbReference type="Proteomes" id="UP000192578">
    <property type="component" value="Unassembled WGS sequence"/>
</dbReference>
<dbReference type="InterPro" id="IPR000998">
    <property type="entry name" value="MAM_dom"/>
</dbReference>
<feature type="chain" id="PRO_5012438712" evidence="2">
    <location>
        <begin position="26"/>
        <end position="1405"/>
    </location>
</feature>
<dbReference type="SUPFAM" id="SSF49899">
    <property type="entry name" value="Concanavalin A-like lectins/glucanases"/>
    <property type="match status" value="6"/>
</dbReference>
<organism evidence="4 5">
    <name type="scientific">Hypsibius exemplaris</name>
    <name type="common">Freshwater tardigrade</name>
    <dbReference type="NCBI Taxonomy" id="2072580"/>
    <lineage>
        <taxon>Eukaryota</taxon>
        <taxon>Metazoa</taxon>
        <taxon>Ecdysozoa</taxon>
        <taxon>Tardigrada</taxon>
        <taxon>Eutardigrada</taxon>
        <taxon>Parachela</taxon>
        <taxon>Hypsibioidea</taxon>
        <taxon>Hypsibiidae</taxon>
        <taxon>Hypsibius</taxon>
    </lineage>
</organism>
<keyword evidence="5" id="KW-1185">Reference proteome</keyword>
<dbReference type="PANTHER" id="PTHR23282:SF101">
    <property type="entry name" value="MAM DOMAIN-CONTAINING PROTEIN"/>
    <property type="match status" value="1"/>
</dbReference>
<sequence length="1405" mass="151760">MLTCGMPQFEAVLMAVIVSLDLVSTASRGNSRAQMELDSASCSFDSGICDGFIQRGNYAWKAQTTPVTEGVDPQAGAGYVFVDRQQVQSNAGRFAELRTGPLTPAATSPTDLITVEFYYRLGPGTTKVELLVHLAGLPSAPLSVPFQLTRTVDSAQASEQVWLKVSQQFCLPFGLPISKELVFRVTPLTGFTFAALDELTTFAESELPSPTFTCNVPPAVLSCGFEDDACSAAAWVNDDNDQLNWLRVSRTATEAHGGTFYLRSEKFASSSLGAVATVVSRQIIDATPLTYLFSFYYRRRITQSSLALSVRRADAPETWIWSDESNVNLNQWNKGEVLLCGLNHFQMAFSTNREDVSLDDISLSTTIPDNTPLNCLPITTATCDFEGKTLCGWTTNSESEFRFKLTTGFIGGEVLGQPVGAGQGIGFVHAAANDRFTGSSQPARLQSISPIQLNRATTFSFWYHTRGYGIRQLQLEIIRTTPILNELLWKQDGGSELGWQQATVSLCSTTEIKLSFSASFSFPDHVIGLDSFVLADEDTVSGTLPPAGFQCPEDTVRHLTCDFDSDGICGWTNETPNFSWNVEDINAPPPPLNPLDDIIDGNSGTKILAARSRNRPVGSGTSMARLVSRPLVGTVPRNTQLEFWYNMKGSGSSLRVLVRESGLSQTVWEQTGNKGMAWIKAAFTICAAEGSEVIFEAQFTIPELRSIGLDSIVYHGETAATVTIPGQCPIVSCNFESGNCGWRHAAPDFAWSNQPNLFTPDGGHVLTAFFEGTDKARATTGCLSLREPTELTFWYFTSSETQAKVTISTQNHPPPQSPAVVQWTSDEDDTALEWKLQTVDIPASLQFRLILEGVSLNGRPQSASVDALILVNEAELLTSCDPIPATTPPPTIPPTADVTGNLSCDFENASACGWNVAGSPWLLADPPVGTPPYDLPDASSGRGLVYVDSNSLSVVNELAALESRLHAPVKSKLTFSYRSYGFGVGSLVLYAQKNGVRYLLWASHSSPRTWATAMVDICLSDSYTFIFEARFLARGFVVGLDNIILESEVSGVSVPVTDCPILVPFITPAPPTTLPPPTIQPTTPQVTAPPVTTAAPTSAPTVTPITLPSIHRGDFSCDFEGENLCNWRNLDLHQGNELFWRPTKSFAATGNISASAGSNFVQVSALEGGARYVARLISPHIRDTIGQERIRFQFYYRASGRGASGVTVYLVNSEALPSAASWSVGIGALDQWNLAKVDIPSPFTPRRQVFLQTSFIRDDSWLAIDEIQLEDEYERTTQAVIVRPTNPVPEASTAAPSTIAPQDVTAPTTVAAGTGPTTTPAGFALTTATASKPLETFSKMQADTVIGLGAGCGVLGVIAVGVLLYHLSYKRGVQKKARRDHVEGQKELALQATSSRVGTDLNTKV</sequence>
<reference evidence="5" key="1">
    <citation type="submission" date="2017-01" db="EMBL/GenBank/DDBJ databases">
        <title>Comparative genomics of anhydrobiosis in the tardigrade Hypsibius dujardini.</title>
        <authorList>
            <person name="Yoshida Y."/>
            <person name="Koutsovoulos G."/>
            <person name="Laetsch D."/>
            <person name="Stevens L."/>
            <person name="Kumar S."/>
            <person name="Horikawa D."/>
            <person name="Ishino K."/>
            <person name="Komine S."/>
            <person name="Tomita M."/>
            <person name="Blaxter M."/>
            <person name="Arakawa K."/>
        </authorList>
    </citation>
    <scope>NUCLEOTIDE SEQUENCE [LARGE SCALE GENOMIC DNA]</scope>
    <source>
        <strain evidence="5">Z151</strain>
    </source>
</reference>
<dbReference type="PROSITE" id="PS50060">
    <property type="entry name" value="MAM_2"/>
    <property type="match status" value="6"/>
</dbReference>
<dbReference type="EMBL" id="MTYJ01000010">
    <property type="protein sequence ID" value="OQV23677.1"/>
    <property type="molecule type" value="Genomic_DNA"/>
</dbReference>
<proteinExistence type="predicted"/>
<feature type="domain" description="MAM" evidence="3">
    <location>
        <begin position="381"/>
        <end position="553"/>
    </location>
</feature>
<keyword evidence="1" id="KW-0472">Membrane</keyword>
<accession>A0A1W0X827</accession>
<keyword evidence="1" id="KW-0812">Transmembrane</keyword>
<dbReference type="GO" id="GO:0016020">
    <property type="term" value="C:membrane"/>
    <property type="evidence" value="ECO:0007669"/>
    <property type="project" value="InterPro"/>
</dbReference>
<dbReference type="InterPro" id="IPR051560">
    <property type="entry name" value="MAM_domain-containing"/>
</dbReference>
<feature type="domain" description="MAM" evidence="3">
    <location>
        <begin position="731"/>
        <end position="882"/>
    </location>
</feature>
<gene>
    <name evidence="4" type="ORF">BV898_02415</name>
</gene>
<evidence type="ECO:0000313" key="5">
    <source>
        <dbReference type="Proteomes" id="UP000192578"/>
    </source>
</evidence>
<comment type="caution">
    <text evidence="4">The sequence shown here is derived from an EMBL/GenBank/DDBJ whole genome shotgun (WGS) entry which is preliminary data.</text>
</comment>
<feature type="domain" description="MAM" evidence="3">
    <location>
        <begin position="1115"/>
        <end position="1271"/>
    </location>
</feature>